<sequence>MTDPDHTSVRPVPGEMRPWSDLDGPIGPFGGAAALRLLEDVLPRGGRWLIAGPHADAVLTLAQERSESLTVLIRAASDGETTSTRFPTGLDIAIGALDGLSPEDGAFDVVLAADGLDRVLTPDSADLAWPERLDLLRSLANDGATIVVGLGNEFALATLLDARVARDRHGDEEWRPIHSDTERPCSLGQFVDALAERGLTPSSTWTTFGPQAQPGLIASADAAGSARPDRFLANAATAAVRATRSPLLALPDEALSTAARAGALPTVADGFLAIIGGDAASTAHAPTEAYGSTGDESAWTARREGNGADATWLLSDATGAEQRVPGGRTVESELRELAEREDVPGFRAYAQRLGEWTRTLPDHVGPLTLDSLVRDGNTFVDTHVGGPAHEESARDMAVAAAWFRFQDRLLAQHRRHPWPPWVVGSELVGIWSSMAGVATDADSLESARVLADSLAGPTPDIVDARTALADRDEAAKQLFEANGHIFGLERTIGFRDKQLLTREKRIRKLHKDLQKVEKIRNHPAYRTLRKAAKVREPRKFAAAVKKKAGTRLRGR</sequence>
<comment type="caution">
    <text evidence="2">The sequence shown here is derived from an EMBL/GenBank/DDBJ whole genome shotgun (WGS) entry which is preliminary data.</text>
</comment>
<protein>
    <submittedName>
        <fullName evidence="2">Uncharacterized protein</fullName>
    </submittedName>
</protein>
<dbReference type="AlphaFoldDB" id="A0A0A0JHK9"/>
<reference evidence="2 3" key="1">
    <citation type="submission" date="2013-08" db="EMBL/GenBank/DDBJ databases">
        <title>The genome sequence of Knoellia subterranea.</title>
        <authorList>
            <person name="Zhu W."/>
            <person name="Wang G."/>
        </authorList>
    </citation>
    <scope>NUCLEOTIDE SEQUENCE [LARGE SCALE GENOMIC DNA]</scope>
    <source>
        <strain evidence="2 3">KCTC 19937</strain>
    </source>
</reference>
<evidence type="ECO:0000313" key="3">
    <source>
        <dbReference type="Proteomes" id="UP000030011"/>
    </source>
</evidence>
<name>A0A0A0JHK9_9MICO</name>
<organism evidence="2 3">
    <name type="scientific">Knoellia subterranea KCTC 19937</name>
    <dbReference type="NCBI Taxonomy" id="1385521"/>
    <lineage>
        <taxon>Bacteria</taxon>
        <taxon>Bacillati</taxon>
        <taxon>Actinomycetota</taxon>
        <taxon>Actinomycetes</taxon>
        <taxon>Micrococcales</taxon>
        <taxon>Intrasporangiaceae</taxon>
        <taxon>Knoellia</taxon>
    </lineage>
</organism>
<dbReference type="EMBL" id="AVPK01000007">
    <property type="protein sequence ID" value="KGN36920.1"/>
    <property type="molecule type" value="Genomic_DNA"/>
</dbReference>
<dbReference type="RefSeq" id="WP_035905817.1">
    <property type="nucleotide sequence ID" value="NZ_AVPK01000007.1"/>
</dbReference>
<gene>
    <name evidence="2" type="ORF">N803_16020</name>
</gene>
<dbReference type="STRING" id="1385521.N803_16020"/>
<dbReference type="eggNOG" id="ENOG50332VB">
    <property type="taxonomic scope" value="Bacteria"/>
</dbReference>
<evidence type="ECO:0000313" key="2">
    <source>
        <dbReference type="EMBL" id="KGN36920.1"/>
    </source>
</evidence>
<feature type="region of interest" description="Disordered" evidence="1">
    <location>
        <begin position="1"/>
        <end position="21"/>
    </location>
</feature>
<proteinExistence type="predicted"/>
<evidence type="ECO:0000256" key="1">
    <source>
        <dbReference type="SAM" id="MobiDB-lite"/>
    </source>
</evidence>
<dbReference type="Proteomes" id="UP000030011">
    <property type="component" value="Unassembled WGS sequence"/>
</dbReference>
<dbReference type="OrthoDB" id="3278611at2"/>
<keyword evidence="3" id="KW-1185">Reference proteome</keyword>
<accession>A0A0A0JHK9</accession>